<dbReference type="AlphaFoldDB" id="A0A2V4NTJ9"/>
<evidence type="ECO:0000313" key="3">
    <source>
        <dbReference type="Proteomes" id="UP000248039"/>
    </source>
</evidence>
<proteinExistence type="predicted"/>
<name>A0A2V4NTJ9_9ACTN</name>
<feature type="region of interest" description="Disordered" evidence="1">
    <location>
        <begin position="26"/>
        <end position="81"/>
    </location>
</feature>
<reference evidence="2 3" key="1">
    <citation type="submission" date="2018-03" db="EMBL/GenBank/DDBJ databases">
        <title>Bioinformatic expansion and discovery of thiopeptide antibiotics.</title>
        <authorList>
            <person name="Schwalen C.J."/>
            <person name="Hudson G.A."/>
            <person name="Mitchell D.A."/>
        </authorList>
    </citation>
    <scope>NUCLEOTIDE SEQUENCE [LARGE SCALE GENOMIC DNA]</scope>
    <source>
        <strain evidence="2 3">ATCC 21389</strain>
    </source>
</reference>
<organism evidence="2 3">
    <name type="scientific">Streptomyces tateyamensis</name>
    <dbReference type="NCBI Taxonomy" id="565073"/>
    <lineage>
        <taxon>Bacteria</taxon>
        <taxon>Bacillati</taxon>
        <taxon>Actinomycetota</taxon>
        <taxon>Actinomycetes</taxon>
        <taxon>Kitasatosporales</taxon>
        <taxon>Streptomycetaceae</taxon>
        <taxon>Streptomyces</taxon>
    </lineage>
</organism>
<dbReference type="EMBL" id="PYBW01000167">
    <property type="protein sequence ID" value="PYC66746.1"/>
    <property type="molecule type" value="Genomic_DNA"/>
</dbReference>
<sequence length="81" mass="8559">MLMAFGFDHARQTGLVELELAAPHTRGGWKAPGAATLAAQTKGGPPTGGLQSDLRPLHRLQRTLQPRPTGESLTAHRQAGP</sequence>
<keyword evidence="3" id="KW-1185">Reference proteome</keyword>
<comment type="caution">
    <text evidence="2">The sequence shown here is derived from an EMBL/GenBank/DDBJ whole genome shotgun (WGS) entry which is preliminary data.</text>
</comment>
<gene>
    <name evidence="2" type="ORF">C7C46_30990</name>
</gene>
<dbReference type="Proteomes" id="UP000248039">
    <property type="component" value="Unassembled WGS sequence"/>
</dbReference>
<accession>A0A2V4NTJ9</accession>
<protein>
    <submittedName>
        <fullName evidence="2">Uncharacterized protein</fullName>
    </submittedName>
</protein>
<evidence type="ECO:0000313" key="2">
    <source>
        <dbReference type="EMBL" id="PYC66746.1"/>
    </source>
</evidence>
<evidence type="ECO:0000256" key="1">
    <source>
        <dbReference type="SAM" id="MobiDB-lite"/>
    </source>
</evidence>